<dbReference type="CDD" id="cd17546">
    <property type="entry name" value="REC_hyHK_CKI1_RcsC-like"/>
    <property type="match status" value="1"/>
</dbReference>
<protein>
    <recommendedName>
        <fullName evidence="2">histidine kinase</fullName>
        <ecNumber evidence="2">2.7.13.3</ecNumber>
    </recommendedName>
</protein>
<evidence type="ECO:0000256" key="2">
    <source>
        <dbReference type="ARBA" id="ARBA00012438"/>
    </source>
</evidence>
<comment type="caution">
    <text evidence="7">The sequence shown here is derived from an EMBL/GenBank/DDBJ whole genome shotgun (WGS) entry which is preliminary data.</text>
</comment>
<name>A0A645FD39_9ZZZZ</name>
<dbReference type="SUPFAM" id="SSF52172">
    <property type="entry name" value="CheY-like"/>
    <property type="match status" value="1"/>
</dbReference>
<dbReference type="AlphaFoldDB" id="A0A645FD39"/>
<dbReference type="SUPFAM" id="SSF55874">
    <property type="entry name" value="ATPase domain of HSP90 chaperone/DNA topoisomerase II/histidine kinase"/>
    <property type="match status" value="1"/>
</dbReference>
<dbReference type="InterPro" id="IPR011006">
    <property type="entry name" value="CheY-like_superfamily"/>
</dbReference>
<dbReference type="PROSITE" id="PS50109">
    <property type="entry name" value="HIS_KIN"/>
    <property type="match status" value="1"/>
</dbReference>
<gene>
    <name evidence="7" type="primary">arcB_16</name>
    <name evidence="7" type="ORF">SDC9_159529</name>
</gene>
<dbReference type="InterPro" id="IPR003594">
    <property type="entry name" value="HATPase_dom"/>
</dbReference>
<evidence type="ECO:0000256" key="4">
    <source>
        <dbReference type="ARBA" id="ARBA00022777"/>
    </source>
</evidence>
<dbReference type="SMART" id="SM00387">
    <property type="entry name" value="HATPase_c"/>
    <property type="match status" value="1"/>
</dbReference>
<dbReference type="EMBL" id="VSSQ01058509">
    <property type="protein sequence ID" value="MPN12217.1"/>
    <property type="molecule type" value="Genomic_DNA"/>
</dbReference>
<evidence type="ECO:0000313" key="7">
    <source>
        <dbReference type="EMBL" id="MPN12217.1"/>
    </source>
</evidence>
<keyword evidence="4" id="KW-0418">Kinase</keyword>
<dbReference type="InterPro" id="IPR001789">
    <property type="entry name" value="Sig_transdc_resp-reg_receiver"/>
</dbReference>
<proteinExistence type="predicted"/>
<reference evidence="7" key="1">
    <citation type="submission" date="2019-08" db="EMBL/GenBank/DDBJ databases">
        <authorList>
            <person name="Kucharzyk K."/>
            <person name="Murdoch R.W."/>
            <person name="Higgins S."/>
            <person name="Loffler F."/>
        </authorList>
    </citation>
    <scope>NUCLEOTIDE SEQUENCE</scope>
</reference>
<dbReference type="Gene3D" id="3.30.565.10">
    <property type="entry name" value="Histidine kinase-like ATPase, C-terminal domain"/>
    <property type="match status" value="1"/>
</dbReference>
<dbReference type="PANTHER" id="PTHR43047">
    <property type="entry name" value="TWO-COMPONENT HISTIDINE PROTEIN KINASE"/>
    <property type="match status" value="1"/>
</dbReference>
<dbReference type="PRINTS" id="PR00344">
    <property type="entry name" value="BCTRLSENSOR"/>
</dbReference>
<keyword evidence="3 7" id="KW-0808">Transferase</keyword>
<dbReference type="GO" id="GO:0000160">
    <property type="term" value="P:phosphorelay signal transduction system"/>
    <property type="evidence" value="ECO:0007669"/>
    <property type="project" value="InterPro"/>
</dbReference>
<sequence length="264" mass="28127">MGNAVKFTTAGSVTLRAEFQPDDDCVGTFKFMVDDTGSGIAEADREKMLEPFVQLSGLRGTNAANNGTGLGLPIAKRLAERMGGELWLESELGRGSTFGVTLYKVRYQKDTVSLPPVPEEKPSGGSVAGDFSRIAVLLVDDVVMNLKVMTAMCAKIGVGRVAAAESGKAALAELEKGHFDLVLTDMWMPEMTGVELARAIHADGRREGLTITAVTADVEVGNHFLMEEFSGVLLKPVTIDKIRRVLMKLPGVSAVAGDGVILEE</sequence>
<organism evidence="7">
    <name type="scientific">bioreactor metagenome</name>
    <dbReference type="NCBI Taxonomy" id="1076179"/>
    <lineage>
        <taxon>unclassified sequences</taxon>
        <taxon>metagenomes</taxon>
        <taxon>ecological metagenomes</taxon>
    </lineage>
</organism>
<accession>A0A645FD39</accession>
<dbReference type="PROSITE" id="PS50110">
    <property type="entry name" value="RESPONSE_REGULATORY"/>
    <property type="match status" value="1"/>
</dbReference>
<dbReference type="InterPro" id="IPR004358">
    <property type="entry name" value="Sig_transdc_His_kin-like_C"/>
</dbReference>
<evidence type="ECO:0000256" key="1">
    <source>
        <dbReference type="ARBA" id="ARBA00000085"/>
    </source>
</evidence>
<dbReference type="Pfam" id="PF00072">
    <property type="entry name" value="Response_reg"/>
    <property type="match status" value="1"/>
</dbReference>
<dbReference type="Pfam" id="PF02518">
    <property type="entry name" value="HATPase_c"/>
    <property type="match status" value="1"/>
</dbReference>
<evidence type="ECO:0000256" key="3">
    <source>
        <dbReference type="ARBA" id="ARBA00022679"/>
    </source>
</evidence>
<feature type="domain" description="Histidine kinase" evidence="5">
    <location>
        <begin position="1"/>
        <end position="106"/>
    </location>
</feature>
<dbReference type="InterPro" id="IPR036890">
    <property type="entry name" value="HATPase_C_sf"/>
</dbReference>
<dbReference type="SMART" id="SM00448">
    <property type="entry name" value="REC"/>
    <property type="match status" value="1"/>
</dbReference>
<evidence type="ECO:0000259" key="6">
    <source>
        <dbReference type="PROSITE" id="PS50110"/>
    </source>
</evidence>
<comment type="catalytic activity">
    <reaction evidence="1">
        <text>ATP + protein L-histidine = ADP + protein N-phospho-L-histidine.</text>
        <dbReference type="EC" id="2.7.13.3"/>
    </reaction>
</comment>
<dbReference type="EC" id="2.7.13.3" evidence="2"/>
<feature type="domain" description="Response regulatory" evidence="6">
    <location>
        <begin position="135"/>
        <end position="250"/>
    </location>
</feature>
<dbReference type="Gene3D" id="3.40.50.2300">
    <property type="match status" value="1"/>
</dbReference>
<evidence type="ECO:0000259" key="5">
    <source>
        <dbReference type="PROSITE" id="PS50109"/>
    </source>
</evidence>
<dbReference type="GO" id="GO:0004673">
    <property type="term" value="F:protein histidine kinase activity"/>
    <property type="evidence" value="ECO:0007669"/>
    <property type="project" value="UniProtKB-EC"/>
</dbReference>
<dbReference type="InterPro" id="IPR005467">
    <property type="entry name" value="His_kinase_dom"/>
</dbReference>